<proteinExistence type="predicted"/>
<dbReference type="RefSeq" id="WP_148040190.1">
    <property type="nucleotide sequence ID" value="NZ_RDSR01000028.1"/>
</dbReference>
<comment type="caution">
    <text evidence="1">The sequence shown here is derived from an EMBL/GenBank/DDBJ whole genome shotgun (WGS) entry which is preliminary data.</text>
</comment>
<feature type="non-terminal residue" evidence="1">
    <location>
        <position position="61"/>
    </location>
</feature>
<evidence type="ECO:0000313" key="2">
    <source>
        <dbReference type="Proteomes" id="UP000279859"/>
    </source>
</evidence>
<dbReference type="EMBL" id="RDSR01000028">
    <property type="protein sequence ID" value="RNE56660.1"/>
    <property type="molecule type" value="Genomic_DNA"/>
</dbReference>
<keyword evidence="2" id="KW-1185">Reference proteome</keyword>
<gene>
    <name evidence="1" type="ORF">EEJ31_13370</name>
</gene>
<evidence type="ECO:0000313" key="1">
    <source>
        <dbReference type="EMBL" id="RNE56660.1"/>
    </source>
</evidence>
<organism evidence="1 2">
    <name type="scientific">Cryobacterium tepidiphilum</name>
    <dbReference type="NCBI Taxonomy" id="2486026"/>
    <lineage>
        <taxon>Bacteria</taxon>
        <taxon>Bacillati</taxon>
        <taxon>Actinomycetota</taxon>
        <taxon>Actinomycetes</taxon>
        <taxon>Micrococcales</taxon>
        <taxon>Microbacteriaceae</taxon>
        <taxon>Cryobacterium</taxon>
    </lineage>
</organism>
<dbReference type="AlphaFoldDB" id="A0A3M8KTR1"/>
<dbReference type="Proteomes" id="UP000279859">
    <property type="component" value="Unassembled WGS sequence"/>
</dbReference>
<accession>A0A3M8KTR1</accession>
<reference evidence="1 2" key="1">
    <citation type="submission" date="2018-11" db="EMBL/GenBank/DDBJ databases">
        <title>Cryobacterium sp. nov., isolated from rhizosphere soil of lettuce.</title>
        <authorList>
            <person name="Wang Y."/>
        </authorList>
    </citation>
    <scope>NUCLEOTIDE SEQUENCE [LARGE SCALE GENOMIC DNA]</scope>
    <source>
        <strain evidence="1 2">NEAU-85</strain>
    </source>
</reference>
<name>A0A3M8KTR1_9MICO</name>
<sequence length="61" mass="6391">MTLLASDPDVDQPDEVDPIRVVEATTATLLETVPVGTAGGLNDEQALRFAGAVEKLGRLVD</sequence>
<protein>
    <submittedName>
        <fullName evidence="1">Uncharacterized protein</fullName>
    </submittedName>
</protein>